<accession>A0ABT4LFJ2</accession>
<evidence type="ECO:0000256" key="1">
    <source>
        <dbReference type="SAM" id="MobiDB-lite"/>
    </source>
</evidence>
<protein>
    <submittedName>
        <fullName evidence="2">Uncharacterized protein</fullName>
    </submittedName>
</protein>
<proteinExistence type="predicted"/>
<evidence type="ECO:0000313" key="3">
    <source>
        <dbReference type="Proteomes" id="UP001069802"/>
    </source>
</evidence>
<feature type="region of interest" description="Disordered" evidence="1">
    <location>
        <begin position="55"/>
        <end position="88"/>
    </location>
</feature>
<dbReference type="RefSeq" id="WP_269422075.1">
    <property type="nucleotide sequence ID" value="NZ_JAPWGY010000001.1"/>
</dbReference>
<feature type="compositionally biased region" description="Basic and acidic residues" evidence="1">
    <location>
        <begin position="57"/>
        <end position="66"/>
    </location>
</feature>
<organism evidence="2 3">
    <name type="scientific">Kiloniella laminariae</name>
    <dbReference type="NCBI Taxonomy" id="454162"/>
    <lineage>
        <taxon>Bacteria</taxon>
        <taxon>Pseudomonadati</taxon>
        <taxon>Pseudomonadota</taxon>
        <taxon>Alphaproteobacteria</taxon>
        <taxon>Rhodospirillales</taxon>
        <taxon>Kiloniellaceae</taxon>
        <taxon>Kiloniella</taxon>
    </lineage>
</organism>
<reference evidence="2" key="1">
    <citation type="submission" date="2022-12" db="EMBL/GenBank/DDBJ databases">
        <title>Bacterial isolates from different developmental stages of Nematostella vectensis.</title>
        <authorList>
            <person name="Fraune S."/>
        </authorList>
    </citation>
    <scope>NUCLEOTIDE SEQUENCE</scope>
    <source>
        <strain evidence="2">G21630-S1</strain>
    </source>
</reference>
<gene>
    <name evidence="2" type="ORF">O4H49_03750</name>
</gene>
<evidence type="ECO:0000313" key="2">
    <source>
        <dbReference type="EMBL" id="MCZ4279878.1"/>
    </source>
</evidence>
<dbReference type="Proteomes" id="UP001069802">
    <property type="component" value="Unassembled WGS sequence"/>
</dbReference>
<sequence length="203" mass="21489">MEQQDANRKAAEQAGDVYALQVIWRFVGPEAIAADRVQAPVCFLRGLSGLNGPAGESLKHSVEQKPGKIRQQNNFARDDPRRDSSQPAVVTSKFKIMMAGGGQNPEDDLSQDTSLLAGAVLALALRAALNEAGTGERDTGVGGTEETDTARVNPDGLLADLLDPDLAHGRYQGTKALVQLQFHAASKVLLVAQILPPVSVVKG</sequence>
<name>A0ABT4LFJ2_9PROT</name>
<comment type="caution">
    <text evidence="2">The sequence shown here is derived from an EMBL/GenBank/DDBJ whole genome shotgun (WGS) entry which is preliminary data.</text>
</comment>
<keyword evidence="3" id="KW-1185">Reference proteome</keyword>
<dbReference type="EMBL" id="JAPWGY010000001">
    <property type="protein sequence ID" value="MCZ4279878.1"/>
    <property type="molecule type" value="Genomic_DNA"/>
</dbReference>